<evidence type="ECO:0000256" key="1">
    <source>
        <dbReference type="SAM" id="MobiDB-lite"/>
    </source>
</evidence>
<evidence type="ECO:0000259" key="2">
    <source>
        <dbReference type="PROSITE" id="PS50191"/>
    </source>
</evidence>
<evidence type="ECO:0000313" key="3">
    <source>
        <dbReference type="EnsemblMetazoa" id="ACUA002913-PA"/>
    </source>
</evidence>
<dbReference type="Gene3D" id="1.20.5.1200">
    <property type="entry name" value="Alpha-tocopherol transfer"/>
    <property type="match status" value="1"/>
</dbReference>
<dbReference type="InterPro" id="IPR011074">
    <property type="entry name" value="CRAL/TRIO_N_dom"/>
</dbReference>
<name>A0A182LVD7_9DIPT</name>
<dbReference type="PANTHER" id="PTHR10174:SF231">
    <property type="entry name" value="CLAVESIN-2-LIKE PROTEIN"/>
    <property type="match status" value="1"/>
</dbReference>
<dbReference type="VEuPathDB" id="VectorBase:ACUA002913"/>
<dbReference type="SUPFAM" id="SSF52087">
    <property type="entry name" value="CRAL/TRIO domain"/>
    <property type="match status" value="1"/>
</dbReference>
<reference evidence="3" key="2">
    <citation type="submission" date="2020-05" db="UniProtKB">
        <authorList>
            <consortium name="EnsemblMetazoa"/>
        </authorList>
    </citation>
    <scope>IDENTIFICATION</scope>
    <source>
        <strain evidence="3">A-37</strain>
    </source>
</reference>
<keyword evidence="4" id="KW-1185">Reference proteome</keyword>
<dbReference type="Pfam" id="PF03765">
    <property type="entry name" value="CRAL_TRIO_N"/>
    <property type="match status" value="1"/>
</dbReference>
<dbReference type="InterPro" id="IPR036865">
    <property type="entry name" value="CRAL-TRIO_dom_sf"/>
</dbReference>
<protein>
    <recommendedName>
        <fullName evidence="2">CRAL-TRIO domain-containing protein</fullName>
    </recommendedName>
</protein>
<dbReference type="SUPFAM" id="SSF46938">
    <property type="entry name" value="CRAL/TRIO N-terminal domain"/>
    <property type="match status" value="1"/>
</dbReference>
<feature type="region of interest" description="Disordered" evidence="1">
    <location>
        <begin position="310"/>
        <end position="337"/>
    </location>
</feature>
<organism evidence="3 4">
    <name type="scientific">Anopheles culicifacies</name>
    <dbReference type="NCBI Taxonomy" id="139723"/>
    <lineage>
        <taxon>Eukaryota</taxon>
        <taxon>Metazoa</taxon>
        <taxon>Ecdysozoa</taxon>
        <taxon>Arthropoda</taxon>
        <taxon>Hexapoda</taxon>
        <taxon>Insecta</taxon>
        <taxon>Pterygota</taxon>
        <taxon>Neoptera</taxon>
        <taxon>Endopterygota</taxon>
        <taxon>Diptera</taxon>
        <taxon>Nematocera</taxon>
        <taxon>Culicoidea</taxon>
        <taxon>Culicidae</taxon>
        <taxon>Anophelinae</taxon>
        <taxon>Anopheles</taxon>
        <taxon>culicifacies species complex</taxon>
    </lineage>
</organism>
<reference evidence="4" key="1">
    <citation type="submission" date="2013-09" db="EMBL/GenBank/DDBJ databases">
        <title>The Genome Sequence of Anopheles culicifacies species A.</title>
        <authorList>
            <consortium name="The Broad Institute Genomics Platform"/>
            <person name="Neafsey D.E."/>
            <person name="Besansky N."/>
            <person name="Howell P."/>
            <person name="Walton C."/>
            <person name="Young S.K."/>
            <person name="Zeng Q."/>
            <person name="Gargeya S."/>
            <person name="Fitzgerald M."/>
            <person name="Haas B."/>
            <person name="Abouelleil A."/>
            <person name="Allen A.W."/>
            <person name="Alvarado L."/>
            <person name="Arachchi H.M."/>
            <person name="Berlin A.M."/>
            <person name="Chapman S.B."/>
            <person name="Gainer-Dewar J."/>
            <person name="Goldberg J."/>
            <person name="Griggs A."/>
            <person name="Gujja S."/>
            <person name="Hansen M."/>
            <person name="Howarth C."/>
            <person name="Imamovic A."/>
            <person name="Ireland A."/>
            <person name="Larimer J."/>
            <person name="McCowan C."/>
            <person name="Murphy C."/>
            <person name="Pearson M."/>
            <person name="Poon T.W."/>
            <person name="Priest M."/>
            <person name="Roberts A."/>
            <person name="Saif S."/>
            <person name="Shea T."/>
            <person name="Sisk P."/>
            <person name="Sykes S."/>
            <person name="Wortman J."/>
            <person name="Nusbaum C."/>
            <person name="Birren B."/>
        </authorList>
    </citation>
    <scope>NUCLEOTIDE SEQUENCE [LARGE SCALE GENOMIC DNA]</scope>
    <source>
        <strain evidence="4">A-37</strain>
    </source>
</reference>
<proteinExistence type="predicted"/>
<dbReference type="Proteomes" id="UP000075883">
    <property type="component" value="Unassembled WGS sequence"/>
</dbReference>
<dbReference type="Gene3D" id="3.40.525.10">
    <property type="entry name" value="CRAL-TRIO lipid binding domain"/>
    <property type="match status" value="1"/>
</dbReference>
<dbReference type="AlphaFoldDB" id="A0A182LVD7"/>
<dbReference type="SMART" id="SM01100">
    <property type="entry name" value="CRAL_TRIO_N"/>
    <property type="match status" value="1"/>
</dbReference>
<dbReference type="SMART" id="SM00516">
    <property type="entry name" value="SEC14"/>
    <property type="match status" value="1"/>
</dbReference>
<dbReference type="PANTHER" id="PTHR10174">
    <property type="entry name" value="ALPHA-TOCOPHEROL TRANSFER PROTEIN-RELATED"/>
    <property type="match status" value="1"/>
</dbReference>
<dbReference type="InterPro" id="IPR001251">
    <property type="entry name" value="CRAL-TRIO_dom"/>
</dbReference>
<dbReference type="GO" id="GO:0016020">
    <property type="term" value="C:membrane"/>
    <property type="evidence" value="ECO:0007669"/>
    <property type="project" value="TreeGrafter"/>
</dbReference>
<dbReference type="STRING" id="139723.A0A182LVD7"/>
<dbReference type="PRINTS" id="PR00180">
    <property type="entry name" value="CRETINALDHBP"/>
</dbReference>
<dbReference type="InterPro" id="IPR036273">
    <property type="entry name" value="CRAL/TRIO_N_dom_sf"/>
</dbReference>
<sequence>MSDICDFEWSNNRYRHNLTISELKLGFNRNEPTDRSRALIALKELIGASRDYALKDKSCFQDDEFLFRFLYARKFNVNEAFQLIINYHAYRQRNAALLQRLSVLDETIQIALRDGFPGVLTNRDRRGRKVLVFFTANWDYASYSLVTVYRAMLLTIEKLLEDKQNQANGFIAIVDWTNFTFRQSSNLNPKVLKLMIEGLQDCFPVRFKAIHFIGQPWYVEAALAVIRPFLKEKTRDRIKLHGSNLSTLHDCVARDILPTELGGEGPTFNPLNWYHELLESSQTVTKPAPSYCLSQTQIYTKTPAEFVPTVGGHRKGSDLSPAPSPSPSPPSSLSSTNGAEFLKAATKAAAVKIGVLTAKANDPATNTLLGVTTGAGGYWIVTVAGGGQHCTMMISYQIRLWSTPIDFGVFRLTPENSDRLWGTPIDFGVLRSTPVAPIDSGVLRSTPEYSDRLWSALECKSKSTPAASGIGSIRLRYFFFLFHFAQHFCDQT</sequence>
<dbReference type="Pfam" id="PF00650">
    <property type="entry name" value="CRAL_TRIO"/>
    <property type="match status" value="1"/>
</dbReference>
<accession>A0A182LVD7</accession>
<dbReference type="GO" id="GO:1902936">
    <property type="term" value="F:phosphatidylinositol bisphosphate binding"/>
    <property type="evidence" value="ECO:0007669"/>
    <property type="project" value="TreeGrafter"/>
</dbReference>
<evidence type="ECO:0000313" key="4">
    <source>
        <dbReference type="Proteomes" id="UP000075883"/>
    </source>
</evidence>
<dbReference type="EnsemblMetazoa" id="ACUA002913-RA">
    <property type="protein sequence ID" value="ACUA002913-PA"/>
    <property type="gene ID" value="ACUA002913"/>
</dbReference>
<dbReference type="PROSITE" id="PS50191">
    <property type="entry name" value="CRAL_TRIO"/>
    <property type="match status" value="1"/>
</dbReference>
<feature type="domain" description="CRAL-TRIO" evidence="2">
    <location>
        <begin position="108"/>
        <end position="269"/>
    </location>
</feature>
<dbReference type="EMBL" id="AXCM01001263">
    <property type="status" value="NOT_ANNOTATED_CDS"/>
    <property type="molecule type" value="Genomic_DNA"/>
</dbReference>
<dbReference type="Gene3D" id="1.10.8.20">
    <property type="entry name" value="N-terminal domain of phosphatidylinositol transfer protein sec14p"/>
    <property type="match status" value="1"/>
</dbReference>
<dbReference type="CDD" id="cd00170">
    <property type="entry name" value="SEC14"/>
    <property type="match status" value="1"/>
</dbReference>